<evidence type="ECO:0008006" key="3">
    <source>
        <dbReference type="Google" id="ProtNLM"/>
    </source>
</evidence>
<comment type="caution">
    <text evidence="1">The sequence shown here is derived from an EMBL/GenBank/DDBJ whole genome shotgun (WGS) entry which is preliminary data.</text>
</comment>
<organism evidence="1 2">
    <name type="scientific">Sanguibacter inulinus</name>
    <dbReference type="NCBI Taxonomy" id="60922"/>
    <lineage>
        <taxon>Bacteria</taxon>
        <taxon>Bacillati</taxon>
        <taxon>Actinomycetota</taxon>
        <taxon>Actinomycetes</taxon>
        <taxon>Micrococcales</taxon>
        <taxon>Sanguibacteraceae</taxon>
        <taxon>Sanguibacter</taxon>
    </lineage>
</organism>
<name>A0A853EXH3_9MICO</name>
<evidence type="ECO:0000313" key="2">
    <source>
        <dbReference type="Proteomes" id="UP000561011"/>
    </source>
</evidence>
<keyword evidence="2" id="KW-1185">Reference proteome</keyword>
<protein>
    <recommendedName>
        <fullName evidence="3">HK97 gp10 family phage protein</fullName>
    </recommendedName>
</protein>
<dbReference type="Proteomes" id="UP000561011">
    <property type="component" value="Unassembled WGS sequence"/>
</dbReference>
<proteinExistence type="predicted"/>
<dbReference type="EMBL" id="JACBYE010000061">
    <property type="protein sequence ID" value="NYS95229.1"/>
    <property type="molecule type" value="Genomic_DNA"/>
</dbReference>
<reference evidence="1 2" key="1">
    <citation type="submission" date="2020-07" db="EMBL/GenBank/DDBJ databases">
        <title>MOT database genomes.</title>
        <authorList>
            <person name="Joseph S."/>
            <person name="Aduse-Opoku J."/>
            <person name="Hashim A."/>
            <person name="Wade W."/>
            <person name="Curtis M."/>
        </authorList>
    </citation>
    <scope>NUCLEOTIDE SEQUENCE [LARGE SCALE GENOMIC DNA]</scope>
    <source>
        <strain evidence="1 2">DSM 100099</strain>
    </source>
</reference>
<sequence>MISMTPDGDLGALFEPLIPVTDRATEVAVGRTGVFLQTQVKANASGRPGPRAPTGDYRRTIGLTVSRDVAGPFALVSTNAVQARRLEYGFIGVDALGRSYRQPPYPHWRPALILVPAVFARELDRALSASGRTA</sequence>
<dbReference type="AlphaFoldDB" id="A0A853EXH3"/>
<accession>A0A853EXH3</accession>
<evidence type="ECO:0000313" key="1">
    <source>
        <dbReference type="EMBL" id="NYS95229.1"/>
    </source>
</evidence>
<dbReference type="RefSeq" id="WP_179914440.1">
    <property type="nucleotide sequence ID" value="NZ_JACBYE010000061.1"/>
</dbReference>
<gene>
    <name evidence="1" type="ORF">HZZ10_17070</name>
</gene>